<keyword evidence="2" id="KW-1185">Reference proteome</keyword>
<sequence length="94" mass="9833">MDDLGCQVAAWMASQGLLGPACGVPADDDRRARQESPVQDVGVHDEMQLAYLIVRGVLGGDGEAAHVDPAVADLGLHEEGEHVVAFRPRFGAAA</sequence>
<organism evidence="1 2">
    <name type="scientific">Nonomuraea diastatica</name>
    <dbReference type="NCBI Taxonomy" id="1848329"/>
    <lineage>
        <taxon>Bacteria</taxon>
        <taxon>Bacillati</taxon>
        <taxon>Actinomycetota</taxon>
        <taxon>Actinomycetes</taxon>
        <taxon>Streptosporangiales</taxon>
        <taxon>Streptosporangiaceae</taxon>
        <taxon>Nonomuraea</taxon>
    </lineage>
</organism>
<dbReference type="AlphaFoldDB" id="A0A4R4WSB9"/>
<dbReference type="EMBL" id="SMKP01000045">
    <property type="protein sequence ID" value="TDD20464.1"/>
    <property type="molecule type" value="Genomic_DNA"/>
</dbReference>
<comment type="caution">
    <text evidence="1">The sequence shown here is derived from an EMBL/GenBank/DDBJ whole genome shotgun (WGS) entry which is preliminary data.</text>
</comment>
<accession>A0A4R4WSB9</accession>
<name>A0A4R4WSB9_9ACTN</name>
<dbReference type="RefSeq" id="WP_132509645.1">
    <property type="nucleotide sequence ID" value="NZ_SMKP01000045.1"/>
</dbReference>
<gene>
    <name evidence="1" type="ORF">E1294_17805</name>
</gene>
<proteinExistence type="predicted"/>
<protein>
    <submittedName>
        <fullName evidence="1">Uncharacterized protein</fullName>
    </submittedName>
</protein>
<evidence type="ECO:0000313" key="2">
    <source>
        <dbReference type="Proteomes" id="UP000294543"/>
    </source>
</evidence>
<evidence type="ECO:0000313" key="1">
    <source>
        <dbReference type="EMBL" id="TDD20464.1"/>
    </source>
</evidence>
<reference evidence="1 2" key="1">
    <citation type="submission" date="2019-03" db="EMBL/GenBank/DDBJ databases">
        <title>Draft genome sequences of novel Actinobacteria.</title>
        <authorList>
            <person name="Sahin N."/>
            <person name="Ay H."/>
            <person name="Saygin H."/>
        </authorList>
    </citation>
    <scope>NUCLEOTIDE SEQUENCE [LARGE SCALE GENOMIC DNA]</scope>
    <source>
        <strain evidence="1 2">KC712</strain>
    </source>
</reference>
<dbReference type="Proteomes" id="UP000294543">
    <property type="component" value="Unassembled WGS sequence"/>
</dbReference>